<protein>
    <submittedName>
        <fullName evidence="1">Uncharacterized protein</fullName>
    </submittedName>
</protein>
<dbReference type="EMBL" id="BAABRV010000004">
    <property type="protein sequence ID" value="GAA5533753.1"/>
    <property type="molecule type" value="Genomic_DNA"/>
</dbReference>
<proteinExistence type="predicted"/>
<evidence type="ECO:0000313" key="2">
    <source>
        <dbReference type="Proteomes" id="UP001404956"/>
    </source>
</evidence>
<gene>
    <name evidence="1" type="ORF">Dalu01_02161</name>
</gene>
<organism evidence="1 2">
    <name type="scientific">Deinococcus aluminii</name>
    <dbReference type="NCBI Taxonomy" id="1656885"/>
    <lineage>
        <taxon>Bacteria</taxon>
        <taxon>Thermotogati</taxon>
        <taxon>Deinococcota</taxon>
        <taxon>Deinococci</taxon>
        <taxon>Deinococcales</taxon>
        <taxon>Deinococcaceae</taxon>
        <taxon>Deinococcus</taxon>
    </lineage>
</organism>
<comment type="caution">
    <text evidence="1">The sequence shown here is derived from an EMBL/GenBank/DDBJ whole genome shotgun (WGS) entry which is preliminary data.</text>
</comment>
<reference evidence="1 2" key="1">
    <citation type="submission" date="2024-02" db="EMBL/GenBank/DDBJ databases">
        <title>Deinococcus aluminii NBRC 112889.</title>
        <authorList>
            <person name="Ichikawa N."/>
            <person name="Katano-Makiyama Y."/>
            <person name="Hidaka K."/>
        </authorList>
    </citation>
    <scope>NUCLEOTIDE SEQUENCE [LARGE SCALE GENOMIC DNA]</scope>
    <source>
        <strain evidence="1 2">NBRC 112889</strain>
    </source>
</reference>
<accession>A0ABP9XGL0</accession>
<dbReference type="Proteomes" id="UP001404956">
    <property type="component" value="Unassembled WGS sequence"/>
</dbReference>
<dbReference type="RefSeq" id="WP_345454421.1">
    <property type="nucleotide sequence ID" value="NZ_BAABRV010000004.1"/>
</dbReference>
<name>A0ABP9XGL0_9DEIO</name>
<evidence type="ECO:0000313" key="1">
    <source>
        <dbReference type="EMBL" id="GAA5533753.1"/>
    </source>
</evidence>
<keyword evidence="2" id="KW-1185">Reference proteome</keyword>
<sequence length="154" mass="18057">MSEEKFPALNTLFAKLQARKERQDIDIETWLTNFGSIPEALAYSSIFWPQFVEYQGCLLRSGFDSAVFESCMQDLQGNREAIERLMNHQHLTAIFFNPEVEETPEQICQLGKLLQEMWTLKLQRDYPDLSVQVAFSWHNLEENEDAQITVYCQR</sequence>